<reference evidence="1" key="1">
    <citation type="submission" date="2023-10" db="EMBL/GenBank/DDBJ databases">
        <title>Screening of Alkalihalophilus pseudofirmusBZ-TG-HK211 and Its Alleviation of Salt Stress on Rapeseed Growth.</title>
        <authorList>
            <person name="Zhao B."/>
            <person name="Guo T."/>
        </authorList>
    </citation>
    <scope>NUCLEOTIDE SEQUENCE</scope>
    <source>
        <strain evidence="1">BZ-TG-HK211</strain>
    </source>
</reference>
<organism evidence="1 2">
    <name type="scientific">Alkalihalophilus pseudofirmus</name>
    <name type="common">Bacillus pseudofirmus</name>
    <dbReference type="NCBI Taxonomy" id="79885"/>
    <lineage>
        <taxon>Bacteria</taxon>
        <taxon>Bacillati</taxon>
        <taxon>Bacillota</taxon>
        <taxon>Bacilli</taxon>
        <taxon>Bacillales</taxon>
        <taxon>Bacillaceae</taxon>
        <taxon>Alkalihalophilus</taxon>
    </lineage>
</organism>
<dbReference type="RefSeq" id="WP_323467121.1">
    <property type="nucleotide sequence ID" value="NZ_CP144224.1"/>
</dbReference>
<name>A0AAJ2U416_ALKPS</name>
<dbReference type="AlphaFoldDB" id="A0AAJ2U416"/>
<evidence type="ECO:0000313" key="2">
    <source>
        <dbReference type="Proteomes" id="UP001285636"/>
    </source>
</evidence>
<protein>
    <recommendedName>
        <fullName evidence="3">Group-specific protein</fullName>
    </recommendedName>
</protein>
<gene>
    <name evidence="1" type="ORF">RYX45_14195</name>
</gene>
<sequence>MYKELPRGTKLSIAFSIKKAFALYMESIDWNDEKYDSDEFVKFWRTYSDENAAWVKEVDQALLKEEAFQEELTSKVNEMIKKTIETEPTKEQIEQIDDLVNKLNASDVDYCCKQEADYRIAQLTKQLK</sequence>
<evidence type="ECO:0000313" key="1">
    <source>
        <dbReference type="EMBL" id="MDV2886337.1"/>
    </source>
</evidence>
<proteinExistence type="predicted"/>
<dbReference type="Proteomes" id="UP001285636">
    <property type="component" value="Unassembled WGS sequence"/>
</dbReference>
<dbReference type="EMBL" id="JAWJAY010000003">
    <property type="protein sequence ID" value="MDV2886337.1"/>
    <property type="molecule type" value="Genomic_DNA"/>
</dbReference>
<comment type="caution">
    <text evidence="1">The sequence shown here is derived from an EMBL/GenBank/DDBJ whole genome shotgun (WGS) entry which is preliminary data.</text>
</comment>
<accession>A0AAJ2U416</accession>
<evidence type="ECO:0008006" key="3">
    <source>
        <dbReference type="Google" id="ProtNLM"/>
    </source>
</evidence>